<feature type="compositionally biased region" description="Pro residues" evidence="1">
    <location>
        <begin position="66"/>
        <end position="75"/>
    </location>
</feature>
<gene>
    <name evidence="3" type="ORF">GCM10023217_34700</name>
</gene>
<evidence type="ECO:0000256" key="1">
    <source>
        <dbReference type="SAM" id="MobiDB-lite"/>
    </source>
</evidence>
<feature type="compositionally biased region" description="Low complexity" evidence="1">
    <location>
        <begin position="1"/>
        <end position="13"/>
    </location>
</feature>
<dbReference type="Proteomes" id="UP001500822">
    <property type="component" value="Unassembled WGS sequence"/>
</dbReference>
<comment type="caution">
    <text evidence="3">The sequence shown here is derived from an EMBL/GenBank/DDBJ whole genome shotgun (WGS) entry which is preliminary data.</text>
</comment>
<evidence type="ECO:0000313" key="3">
    <source>
        <dbReference type="EMBL" id="GAA4759276.1"/>
    </source>
</evidence>
<feature type="region of interest" description="Disordered" evidence="1">
    <location>
        <begin position="61"/>
        <end position="108"/>
    </location>
</feature>
<dbReference type="EMBL" id="BAABIE010000031">
    <property type="protein sequence ID" value="GAA4759276.1"/>
    <property type="molecule type" value="Genomic_DNA"/>
</dbReference>
<dbReference type="InterPro" id="IPR041657">
    <property type="entry name" value="HTH_17"/>
</dbReference>
<sequence>MAPDATPHATPPTLSQSEAAKACGVSTATIRRARSSGKLSGAYEDGRGGWRIPIPALIAAGLLSPTTPPPTPPMAPDTTPSATPPTPRDDTEQLRRELAEARHRAERAEAIAAERERTIEVLQRSLLMLEQRAEPPQLSAPATAEVPAPGPKPARRGGLLGFLGF</sequence>
<keyword evidence="4" id="KW-1185">Reference proteome</keyword>
<evidence type="ECO:0000259" key="2">
    <source>
        <dbReference type="Pfam" id="PF12728"/>
    </source>
</evidence>
<accession>A0ABP8ZLJ3</accession>
<dbReference type="Pfam" id="PF12728">
    <property type="entry name" value="HTH_17"/>
    <property type="match status" value="1"/>
</dbReference>
<evidence type="ECO:0000313" key="4">
    <source>
        <dbReference type="Proteomes" id="UP001500822"/>
    </source>
</evidence>
<feature type="compositionally biased region" description="Basic and acidic residues" evidence="1">
    <location>
        <begin position="87"/>
        <end position="108"/>
    </location>
</feature>
<reference evidence="4" key="1">
    <citation type="journal article" date="2019" name="Int. J. Syst. Evol. Microbiol.">
        <title>The Global Catalogue of Microorganisms (GCM) 10K type strain sequencing project: providing services to taxonomists for standard genome sequencing and annotation.</title>
        <authorList>
            <consortium name="The Broad Institute Genomics Platform"/>
            <consortium name="The Broad Institute Genome Sequencing Center for Infectious Disease"/>
            <person name="Wu L."/>
            <person name="Ma J."/>
        </authorList>
    </citation>
    <scope>NUCLEOTIDE SEQUENCE [LARGE SCALE GENOMIC DNA]</scope>
    <source>
        <strain evidence="4">JCM 18077</strain>
    </source>
</reference>
<feature type="region of interest" description="Disordered" evidence="1">
    <location>
        <begin position="132"/>
        <end position="165"/>
    </location>
</feature>
<proteinExistence type="predicted"/>
<organism evidence="3 4">
    <name type="scientific">Gordonia alkaliphila</name>
    <dbReference type="NCBI Taxonomy" id="1053547"/>
    <lineage>
        <taxon>Bacteria</taxon>
        <taxon>Bacillati</taxon>
        <taxon>Actinomycetota</taxon>
        <taxon>Actinomycetes</taxon>
        <taxon>Mycobacteriales</taxon>
        <taxon>Gordoniaceae</taxon>
        <taxon>Gordonia</taxon>
    </lineage>
</organism>
<protein>
    <recommendedName>
        <fullName evidence="2">Helix-turn-helix domain-containing protein</fullName>
    </recommendedName>
</protein>
<name>A0ABP8ZLJ3_9ACTN</name>
<feature type="domain" description="Helix-turn-helix" evidence="2">
    <location>
        <begin position="14"/>
        <end position="53"/>
    </location>
</feature>
<feature type="region of interest" description="Disordered" evidence="1">
    <location>
        <begin position="1"/>
        <end position="49"/>
    </location>
</feature>